<dbReference type="AlphaFoldDB" id="A0A8X6GQM2"/>
<evidence type="ECO:0000313" key="2">
    <source>
        <dbReference type="Proteomes" id="UP000887116"/>
    </source>
</evidence>
<dbReference type="EMBL" id="BMAO01031025">
    <property type="protein sequence ID" value="GFQ71829.1"/>
    <property type="molecule type" value="Genomic_DNA"/>
</dbReference>
<accession>A0A8X6GQM2</accession>
<protein>
    <submittedName>
        <fullName evidence="1">Uncharacterized protein</fullName>
    </submittedName>
</protein>
<reference evidence="1" key="1">
    <citation type="submission" date="2020-07" db="EMBL/GenBank/DDBJ databases">
        <title>Multicomponent nature underlies the extraordinary mechanical properties of spider dragline silk.</title>
        <authorList>
            <person name="Kono N."/>
            <person name="Nakamura H."/>
            <person name="Mori M."/>
            <person name="Yoshida Y."/>
            <person name="Ohtoshi R."/>
            <person name="Malay A.D."/>
            <person name="Moran D.A.P."/>
            <person name="Tomita M."/>
            <person name="Numata K."/>
            <person name="Arakawa K."/>
        </authorList>
    </citation>
    <scope>NUCLEOTIDE SEQUENCE</scope>
</reference>
<keyword evidence="2" id="KW-1185">Reference proteome</keyword>
<name>A0A8X6GQM2_TRICU</name>
<evidence type="ECO:0000313" key="1">
    <source>
        <dbReference type="EMBL" id="GFQ71829.1"/>
    </source>
</evidence>
<comment type="caution">
    <text evidence="1">The sequence shown here is derived from an EMBL/GenBank/DDBJ whole genome shotgun (WGS) entry which is preliminary data.</text>
</comment>
<dbReference type="Proteomes" id="UP000887116">
    <property type="component" value="Unassembled WGS sequence"/>
</dbReference>
<proteinExistence type="predicted"/>
<organism evidence="1 2">
    <name type="scientific">Trichonephila clavata</name>
    <name type="common">Joro spider</name>
    <name type="synonym">Nephila clavata</name>
    <dbReference type="NCBI Taxonomy" id="2740835"/>
    <lineage>
        <taxon>Eukaryota</taxon>
        <taxon>Metazoa</taxon>
        <taxon>Ecdysozoa</taxon>
        <taxon>Arthropoda</taxon>
        <taxon>Chelicerata</taxon>
        <taxon>Arachnida</taxon>
        <taxon>Araneae</taxon>
        <taxon>Araneomorphae</taxon>
        <taxon>Entelegynae</taxon>
        <taxon>Araneoidea</taxon>
        <taxon>Nephilidae</taxon>
        <taxon>Trichonephila</taxon>
    </lineage>
</organism>
<sequence length="66" mass="7723">MSCGNASSLKRDARMTFQSKIWSGVNWVCGQFPQKRWNITDENKRRRPLKARLVVFSQSNFKLCSK</sequence>
<gene>
    <name evidence="1" type="ORF">TNCT_203771</name>
</gene>